<feature type="transmembrane region" description="Helical" evidence="1">
    <location>
        <begin position="47"/>
        <end position="69"/>
    </location>
</feature>
<feature type="transmembrane region" description="Helical" evidence="1">
    <location>
        <begin position="110"/>
        <end position="139"/>
    </location>
</feature>
<comment type="caution">
    <text evidence="2">The sequence shown here is derived from an EMBL/GenBank/DDBJ whole genome shotgun (WGS) entry which is preliminary data.</text>
</comment>
<evidence type="ECO:0000313" key="2">
    <source>
        <dbReference type="EMBL" id="GAA4158255.1"/>
    </source>
</evidence>
<evidence type="ECO:0000256" key="1">
    <source>
        <dbReference type="SAM" id="Phobius"/>
    </source>
</evidence>
<organism evidence="2 3">
    <name type="scientific">Gryllotalpicola daejeonensis</name>
    <dbReference type="NCBI Taxonomy" id="993087"/>
    <lineage>
        <taxon>Bacteria</taxon>
        <taxon>Bacillati</taxon>
        <taxon>Actinomycetota</taxon>
        <taxon>Actinomycetes</taxon>
        <taxon>Micrococcales</taxon>
        <taxon>Microbacteriaceae</taxon>
        <taxon>Gryllotalpicola</taxon>
    </lineage>
</organism>
<dbReference type="Proteomes" id="UP001415169">
    <property type="component" value="Unassembled WGS sequence"/>
</dbReference>
<name>A0ABP7ZI19_9MICO</name>
<dbReference type="RefSeq" id="WP_344790735.1">
    <property type="nucleotide sequence ID" value="NZ_BAABBV010000001.1"/>
</dbReference>
<feature type="transmembrane region" description="Helical" evidence="1">
    <location>
        <begin position="12"/>
        <end position="35"/>
    </location>
</feature>
<reference evidence="2" key="1">
    <citation type="journal article" date="2014" name="Int. J. Syst. Evol. Microbiol.">
        <title>Complete genome of a new Firmicutes species belonging to the dominant human colonic microbiota ('Ruminococcus bicirculans') reveals two chromosomes and a selective capacity to utilize plant glucans.</title>
        <authorList>
            <consortium name="NISC Comparative Sequencing Program"/>
            <person name="Wegmann U."/>
            <person name="Louis P."/>
            <person name="Goesmann A."/>
            <person name="Henrissat B."/>
            <person name="Duncan S.H."/>
            <person name="Flint H.J."/>
        </authorList>
    </citation>
    <scope>NUCLEOTIDE SEQUENCE</scope>
    <source>
        <strain evidence="2">JCM 17590</strain>
    </source>
</reference>
<reference evidence="2" key="2">
    <citation type="submission" date="2023-12" db="EMBL/GenBank/DDBJ databases">
        <authorList>
            <person name="Sun Q."/>
            <person name="Inoue M."/>
        </authorList>
    </citation>
    <scope>NUCLEOTIDE SEQUENCE</scope>
    <source>
        <strain evidence="2">JCM 17590</strain>
    </source>
</reference>
<gene>
    <name evidence="2" type="ORF">GCM10022286_10890</name>
</gene>
<accession>A0ABP7ZI19</accession>
<feature type="transmembrane region" description="Helical" evidence="1">
    <location>
        <begin position="151"/>
        <end position="171"/>
    </location>
</feature>
<dbReference type="EMBL" id="BAABBV010000001">
    <property type="protein sequence ID" value="GAA4158255.1"/>
    <property type="molecule type" value="Genomic_DNA"/>
</dbReference>
<keyword evidence="1" id="KW-0472">Membrane</keyword>
<keyword evidence="1" id="KW-0812">Transmembrane</keyword>
<protein>
    <submittedName>
        <fullName evidence="2">Uncharacterized protein</fullName>
    </submittedName>
</protein>
<sequence length="310" mass="33570">MPKPVPAFVVRTLVVLVLTALAALVLTFILGPTLLRNTAWWRDDNGGIAIVEVFVPTILLIWTLGVVAAHNENVKTYQNQRPTLSAAATAATILDELLPKDVRRVRCLRILVGVISWASATACGCLTVVVLTAIMWNWLRLTDGQFTAASLSWAATFLLATLGLVGGEDLVSLTARRRSLEAQLPGASAWGNFTMTTLKLYARLANPDSPTPPRRRTFLTLTERDLTVWVPSHGKFWKSVSIPRAQIIAGVSEDVGTIGTPGVILTVTTADGSERKVEIAPRTRLSPRSAREVAQKILADLGVPEPPPEM</sequence>
<evidence type="ECO:0000313" key="3">
    <source>
        <dbReference type="Proteomes" id="UP001415169"/>
    </source>
</evidence>
<keyword evidence="1" id="KW-1133">Transmembrane helix</keyword>
<proteinExistence type="predicted"/>
<keyword evidence="3" id="KW-1185">Reference proteome</keyword>